<feature type="compositionally biased region" description="Low complexity" evidence="1">
    <location>
        <begin position="36"/>
        <end position="45"/>
    </location>
</feature>
<dbReference type="EMBL" id="GBRH01278275">
    <property type="protein sequence ID" value="JAD19620.1"/>
    <property type="molecule type" value="Transcribed_RNA"/>
</dbReference>
<name>A0A0A8Y2Z4_ARUDO</name>
<evidence type="ECO:0000313" key="2">
    <source>
        <dbReference type="EMBL" id="JAD19620.1"/>
    </source>
</evidence>
<proteinExistence type="predicted"/>
<dbReference type="AlphaFoldDB" id="A0A0A8Y2Z4"/>
<sequence>MVCLSIVGSQNDPSPCQRHRAAVRSTASPPAPPPSSSAGSTSVKGRSVRAR</sequence>
<evidence type="ECO:0000256" key="1">
    <source>
        <dbReference type="SAM" id="MobiDB-lite"/>
    </source>
</evidence>
<feature type="region of interest" description="Disordered" evidence="1">
    <location>
        <begin position="1"/>
        <end position="51"/>
    </location>
</feature>
<protein>
    <submittedName>
        <fullName evidence="2">Uncharacterized protein</fullName>
    </submittedName>
</protein>
<reference evidence="2" key="1">
    <citation type="submission" date="2014-09" db="EMBL/GenBank/DDBJ databases">
        <authorList>
            <person name="Magalhaes I.L.F."/>
            <person name="Oliveira U."/>
            <person name="Santos F.R."/>
            <person name="Vidigal T.H.D.A."/>
            <person name="Brescovit A.D."/>
            <person name="Santos A.J."/>
        </authorList>
    </citation>
    <scope>NUCLEOTIDE SEQUENCE</scope>
    <source>
        <tissue evidence="2">Shoot tissue taken approximately 20 cm above the soil surface</tissue>
    </source>
</reference>
<organism evidence="2">
    <name type="scientific">Arundo donax</name>
    <name type="common">Giant reed</name>
    <name type="synonym">Donax arundinaceus</name>
    <dbReference type="NCBI Taxonomy" id="35708"/>
    <lineage>
        <taxon>Eukaryota</taxon>
        <taxon>Viridiplantae</taxon>
        <taxon>Streptophyta</taxon>
        <taxon>Embryophyta</taxon>
        <taxon>Tracheophyta</taxon>
        <taxon>Spermatophyta</taxon>
        <taxon>Magnoliopsida</taxon>
        <taxon>Liliopsida</taxon>
        <taxon>Poales</taxon>
        <taxon>Poaceae</taxon>
        <taxon>PACMAD clade</taxon>
        <taxon>Arundinoideae</taxon>
        <taxon>Arundineae</taxon>
        <taxon>Arundo</taxon>
    </lineage>
</organism>
<accession>A0A0A8Y2Z4</accession>
<reference evidence="2" key="2">
    <citation type="journal article" date="2015" name="Data Brief">
        <title>Shoot transcriptome of the giant reed, Arundo donax.</title>
        <authorList>
            <person name="Barrero R.A."/>
            <person name="Guerrero F.D."/>
            <person name="Moolhuijzen P."/>
            <person name="Goolsby J.A."/>
            <person name="Tidwell J."/>
            <person name="Bellgard S.E."/>
            <person name="Bellgard M.I."/>
        </authorList>
    </citation>
    <scope>NUCLEOTIDE SEQUENCE</scope>
    <source>
        <tissue evidence="2">Shoot tissue taken approximately 20 cm above the soil surface</tissue>
    </source>
</reference>